<gene>
    <name evidence="18" type="primary">ABSGL_14620.1 scaffold 14663</name>
</gene>
<comment type="subcellular location">
    <subcellularLocation>
        <location evidence="2">Cytoplasm</location>
    </subcellularLocation>
</comment>
<keyword evidence="9 15" id="KW-0479">Metal-binding</keyword>
<evidence type="ECO:0000256" key="15">
    <source>
        <dbReference type="PIRNR" id="PIRNR007828"/>
    </source>
</evidence>
<evidence type="ECO:0000256" key="4">
    <source>
        <dbReference type="ARBA" id="ARBA00012063"/>
    </source>
</evidence>
<accession>A0A168SUE1</accession>
<keyword evidence="7 15" id="KW-0963">Cytoplasm</keyword>
<keyword evidence="19" id="KW-1185">Reference proteome</keyword>
<dbReference type="InterPro" id="IPR039461">
    <property type="entry name" value="Peptidase_M49"/>
</dbReference>
<evidence type="ECO:0000313" key="19">
    <source>
        <dbReference type="Proteomes" id="UP000078561"/>
    </source>
</evidence>
<dbReference type="OMA" id="NAQWFED"/>
<keyword evidence="8 15" id="KW-0645">Protease</keyword>
<dbReference type="GO" id="GO:0006508">
    <property type="term" value="P:proteolysis"/>
    <property type="evidence" value="ECO:0007669"/>
    <property type="project" value="UniProtKB-KW"/>
</dbReference>
<dbReference type="EC" id="3.4.14.4" evidence="4 15"/>
<dbReference type="OrthoDB" id="4694525at2759"/>
<keyword evidence="12 15" id="KW-0482">Metalloprotease</keyword>
<feature type="binding site" evidence="17">
    <location>
        <position position="490"/>
    </location>
    <ligand>
        <name>Zn(2+)</name>
        <dbReference type="ChEBI" id="CHEBI:29105"/>
        <note>catalytic</note>
    </ligand>
</feature>
<dbReference type="PIRSF" id="PIRSF007828">
    <property type="entry name" value="Dipeptidyl-peptidase_III"/>
    <property type="match status" value="1"/>
</dbReference>
<evidence type="ECO:0000256" key="2">
    <source>
        <dbReference type="ARBA" id="ARBA00004496"/>
    </source>
</evidence>
<keyword evidence="6 15" id="KW-0031">Aminopeptidase</keyword>
<dbReference type="GO" id="GO:0004177">
    <property type="term" value="F:aminopeptidase activity"/>
    <property type="evidence" value="ECO:0007669"/>
    <property type="project" value="UniProtKB-KW"/>
</dbReference>
<comment type="catalytic activity">
    <reaction evidence="1 15">
        <text>Release of an N-terminal dipeptide from a peptide comprising four or more residues, with broad specificity. Also acts on dipeptidyl 2-naphthylamides.</text>
        <dbReference type="EC" id="3.4.14.4"/>
    </reaction>
</comment>
<dbReference type="AlphaFoldDB" id="A0A168SUE1"/>
<evidence type="ECO:0000256" key="10">
    <source>
        <dbReference type="ARBA" id="ARBA00022801"/>
    </source>
</evidence>
<evidence type="ECO:0000256" key="9">
    <source>
        <dbReference type="ARBA" id="ARBA00022723"/>
    </source>
</evidence>
<evidence type="ECO:0000256" key="12">
    <source>
        <dbReference type="ARBA" id="ARBA00023049"/>
    </source>
</evidence>
<protein>
    <recommendedName>
        <fullName evidence="5 15">Dipeptidyl peptidase 3</fullName>
        <ecNumber evidence="4 15">3.4.14.4</ecNumber>
    </recommendedName>
    <alternativeName>
        <fullName evidence="13 15">Dipeptidyl aminopeptidase III</fullName>
    </alternativeName>
    <alternativeName>
        <fullName evidence="14 15">Dipeptidyl peptidase III</fullName>
    </alternativeName>
</protein>
<keyword evidence="11 15" id="KW-0862">Zinc</keyword>
<evidence type="ECO:0000256" key="8">
    <source>
        <dbReference type="ARBA" id="ARBA00022670"/>
    </source>
</evidence>
<dbReference type="InterPro" id="IPR005317">
    <property type="entry name" value="Dipeptidyl-peptase3"/>
</dbReference>
<feature type="active site" evidence="16">
    <location>
        <position position="434"/>
    </location>
</feature>
<feature type="binding site" evidence="17">
    <location>
        <position position="437"/>
    </location>
    <ligand>
        <name>Zn(2+)</name>
        <dbReference type="ChEBI" id="CHEBI:29105"/>
        <note>catalytic</note>
    </ligand>
</feature>
<evidence type="ECO:0000313" key="18">
    <source>
        <dbReference type="EMBL" id="SAM08954.1"/>
    </source>
</evidence>
<evidence type="ECO:0000256" key="6">
    <source>
        <dbReference type="ARBA" id="ARBA00022438"/>
    </source>
</evidence>
<proteinExistence type="inferred from homology"/>
<organism evidence="18">
    <name type="scientific">Absidia glauca</name>
    <name type="common">Pin mould</name>
    <dbReference type="NCBI Taxonomy" id="4829"/>
    <lineage>
        <taxon>Eukaryota</taxon>
        <taxon>Fungi</taxon>
        <taxon>Fungi incertae sedis</taxon>
        <taxon>Mucoromycota</taxon>
        <taxon>Mucoromycotina</taxon>
        <taxon>Mucoromycetes</taxon>
        <taxon>Mucorales</taxon>
        <taxon>Cunninghamellaceae</taxon>
        <taxon>Absidia</taxon>
    </lineage>
</organism>
<reference evidence="18" key="1">
    <citation type="submission" date="2016-04" db="EMBL/GenBank/DDBJ databases">
        <authorList>
            <person name="Evans L.H."/>
            <person name="Alamgir A."/>
            <person name="Owens N."/>
            <person name="Weber N.D."/>
            <person name="Virtaneva K."/>
            <person name="Barbian K."/>
            <person name="Babar A."/>
            <person name="Rosenke K."/>
        </authorList>
    </citation>
    <scope>NUCLEOTIDE SEQUENCE [LARGE SCALE GENOMIC DNA]</scope>
    <source>
        <strain evidence="18">CBS 101.48</strain>
    </source>
</reference>
<evidence type="ECO:0000256" key="1">
    <source>
        <dbReference type="ARBA" id="ARBA00001336"/>
    </source>
</evidence>
<dbReference type="Proteomes" id="UP000078561">
    <property type="component" value="Unassembled WGS sequence"/>
</dbReference>
<dbReference type="Gene3D" id="3.30.540.30">
    <property type="match status" value="3"/>
</dbReference>
<comment type="cofactor">
    <cofactor evidence="15 17">
        <name>Zn(2+)</name>
        <dbReference type="ChEBI" id="CHEBI:29105"/>
    </cofactor>
    <text evidence="15 17">Binds 1 zinc ion per subunit.</text>
</comment>
<evidence type="ECO:0000256" key="5">
    <source>
        <dbReference type="ARBA" id="ARBA00014713"/>
    </source>
</evidence>
<dbReference type="STRING" id="4829.A0A168SUE1"/>
<evidence type="ECO:0000256" key="14">
    <source>
        <dbReference type="ARBA" id="ARBA00032119"/>
    </source>
</evidence>
<dbReference type="Pfam" id="PF03571">
    <property type="entry name" value="Peptidase_M49"/>
    <property type="match status" value="2"/>
</dbReference>
<dbReference type="GO" id="GO:0046872">
    <property type="term" value="F:metal ion binding"/>
    <property type="evidence" value="ECO:0007669"/>
    <property type="project" value="UniProtKB-KW"/>
</dbReference>
<evidence type="ECO:0000256" key="3">
    <source>
        <dbReference type="ARBA" id="ARBA00010200"/>
    </source>
</evidence>
<dbReference type="GO" id="GO:0008239">
    <property type="term" value="F:dipeptidyl-peptidase activity"/>
    <property type="evidence" value="ECO:0007669"/>
    <property type="project" value="UniProtKB-UniRule"/>
</dbReference>
<comment type="similarity">
    <text evidence="3 15">Belongs to the peptidase M49 family.</text>
</comment>
<dbReference type="FunFam" id="3.30.540.30:FF:000001">
    <property type="entry name" value="Dipeptidyl peptidase 3"/>
    <property type="match status" value="1"/>
</dbReference>
<evidence type="ECO:0000256" key="16">
    <source>
        <dbReference type="PIRSR" id="PIRSR007828-1"/>
    </source>
</evidence>
<evidence type="ECO:0000256" key="7">
    <source>
        <dbReference type="ARBA" id="ARBA00022490"/>
    </source>
</evidence>
<dbReference type="EMBL" id="LT554937">
    <property type="protein sequence ID" value="SAM08954.1"/>
    <property type="molecule type" value="Genomic_DNA"/>
</dbReference>
<name>A0A168SUE1_ABSGL</name>
<dbReference type="PANTHER" id="PTHR23422">
    <property type="entry name" value="DIPEPTIDYL PEPTIDASE III-RELATED"/>
    <property type="match status" value="1"/>
</dbReference>
<evidence type="ECO:0000256" key="17">
    <source>
        <dbReference type="PIRSR" id="PIRSR007828-2"/>
    </source>
</evidence>
<evidence type="ECO:0000256" key="13">
    <source>
        <dbReference type="ARBA" id="ARBA00031288"/>
    </source>
</evidence>
<sequence>MTSGRYWADQKAPFCKLEAKPFFESLDHRQKTYAHHMSRAAFQGTRIIMAQTNPQAESIYDLILKVFSTPNGQLTNVSALEQRSKVASESFDDLLQYSGQFLGNLSNYKSFGDEKFIPRISSDDFEKVVAACEQRDEALALFQQSKHELYNVEPTAHNLLGYPDDGHLSGYYSDNVTKADIQHIQAYLEKVNIDPLNTRLFKTDTGFKLTIASSDKKTEKHTLDNGTALTIVYGDFSNQMARINDHILASLPVAANKNQENMLTAYHKSFQTGSIEDHMESQRHWLMDINPHVETNIGFIETYRDPQGVRAEWEGFVAMVNKTQTAKFNNLVNQAPHFISRLPWPATFERDTINKPDFTSLEVLSFATGGIPAGINIPNYTQVTQKFGSKNVSLGNVISASSPGEHFPFLLAADLPLYRRLKNAAFEVQVGTHELGHGTGKLFNEAADGSYDFDRSAVIHPLTQQPLHGWYKPGQTFNSVFGGIASSYEECRAECIALWGQAHMQARYAITRVLMDAGQDFVSIDKGYDEQGEATLAIRLDRTKIKTVGRPAVAAFLEKLQVFKATADVEQGSNMYLETTRVPDDWLVMRDTVIRNKQPRKVYVQGNTWLGPDGNVTLKEYEASPVGMIQSYIERAV</sequence>
<dbReference type="InParanoid" id="A0A168SUE1"/>
<dbReference type="GO" id="GO:0005737">
    <property type="term" value="C:cytoplasm"/>
    <property type="evidence" value="ECO:0007669"/>
    <property type="project" value="UniProtKB-SubCell"/>
</dbReference>
<evidence type="ECO:0000256" key="11">
    <source>
        <dbReference type="ARBA" id="ARBA00022833"/>
    </source>
</evidence>
<keyword evidence="10 15" id="KW-0378">Hydrolase</keyword>
<feature type="binding site" evidence="17">
    <location>
        <position position="433"/>
    </location>
    <ligand>
        <name>Zn(2+)</name>
        <dbReference type="ChEBI" id="CHEBI:29105"/>
        <note>catalytic</note>
    </ligand>
</feature>
<dbReference type="PANTHER" id="PTHR23422:SF11">
    <property type="entry name" value="DIPEPTIDYL PEPTIDASE 3"/>
    <property type="match status" value="1"/>
</dbReference>
<dbReference type="GO" id="GO:0008235">
    <property type="term" value="F:metalloexopeptidase activity"/>
    <property type="evidence" value="ECO:0007669"/>
    <property type="project" value="InterPro"/>
</dbReference>
<dbReference type="FunFam" id="3.30.540.30:FF:000002">
    <property type="entry name" value="Dipeptidyl peptidase 3"/>
    <property type="match status" value="1"/>
</dbReference>